<keyword evidence="3" id="KW-1185">Reference proteome</keyword>
<accession>A0A6D2I4R9</accession>
<organism evidence="2 3">
    <name type="scientific">Microthlaspi erraticum</name>
    <dbReference type="NCBI Taxonomy" id="1685480"/>
    <lineage>
        <taxon>Eukaryota</taxon>
        <taxon>Viridiplantae</taxon>
        <taxon>Streptophyta</taxon>
        <taxon>Embryophyta</taxon>
        <taxon>Tracheophyta</taxon>
        <taxon>Spermatophyta</taxon>
        <taxon>Magnoliopsida</taxon>
        <taxon>eudicotyledons</taxon>
        <taxon>Gunneridae</taxon>
        <taxon>Pentapetalae</taxon>
        <taxon>rosids</taxon>
        <taxon>malvids</taxon>
        <taxon>Brassicales</taxon>
        <taxon>Brassicaceae</taxon>
        <taxon>Coluteocarpeae</taxon>
        <taxon>Microthlaspi</taxon>
    </lineage>
</organism>
<protein>
    <submittedName>
        <fullName evidence="2">Uncharacterized protein</fullName>
    </submittedName>
</protein>
<dbReference type="EMBL" id="CACVBM020000777">
    <property type="protein sequence ID" value="CAA7023473.1"/>
    <property type="molecule type" value="Genomic_DNA"/>
</dbReference>
<proteinExistence type="predicted"/>
<feature type="region of interest" description="Disordered" evidence="1">
    <location>
        <begin position="78"/>
        <end position="100"/>
    </location>
</feature>
<gene>
    <name evidence="2" type="ORF">MERR_LOCUS10708</name>
</gene>
<evidence type="ECO:0000313" key="2">
    <source>
        <dbReference type="EMBL" id="CAA7023473.1"/>
    </source>
</evidence>
<sequence>MVVVGRSRGSRSAPASVWPHRNEKVSSLLEMTHSATQKKKTKSSGICWKHEKTKRRRLNNFPPLGLTLAVNCWRNGDEGKENKRGIEKPECSRNCRTWPL</sequence>
<evidence type="ECO:0000256" key="1">
    <source>
        <dbReference type="SAM" id="MobiDB-lite"/>
    </source>
</evidence>
<dbReference type="Proteomes" id="UP000467841">
    <property type="component" value="Unassembled WGS sequence"/>
</dbReference>
<comment type="caution">
    <text evidence="2">The sequence shown here is derived from an EMBL/GenBank/DDBJ whole genome shotgun (WGS) entry which is preliminary data.</text>
</comment>
<dbReference type="AlphaFoldDB" id="A0A6D2I4R9"/>
<reference evidence="2" key="1">
    <citation type="submission" date="2020-01" db="EMBL/GenBank/DDBJ databases">
        <authorList>
            <person name="Mishra B."/>
        </authorList>
    </citation>
    <scope>NUCLEOTIDE SEQUENCE [LARGE SCALE GENOMIC DNA]</scope>
</reference>
<evidence type="ECO:0000313" key="3">
    <source>
        <dbReference type="Proteomes" id="UP000467841"/>
    </source>
</evidence>
<name>A0A6D2I4R9_9BRAS</name>
<feature type="compositionally biased region" description="Basic and acidic residues" evidence="1">
    <location>
        <begin position="78"/>
        <end position="93"/>
    </location>
</feature>